<keyword evidence="3" id="KW-0812">Transmembrane</keyword>
<keyword evidence="3" id="KW-1133">Transmembrane helix</keyword>
<sequence>MCRYPSKKCWNLRALKRNGEHHNLCDFHRQKANKNQRRLELKRKARAQASADAEPLGKRLRAHKKPRQRTRRAPLSAHLAMKEEARAKQQAEEISRANTAAAAATPPGLTSWFLQDLVLLDGVYDRAGFQVKEEQSVAPVATPSVELQHLPDVVSEEVLDRILQDGQADAAALCKSLDTTLGLDALASLPEGKTSPVDVGESWDSLDFGDYWLTPMPADQPIMSSDASVFGVDEDVFVADVIMTNIRGAAGSTINMPGLIIGCVLVAFLVLGFLQQHMHKRKRRTRYHAPLQLQQSSTGVLEQLGKRKEDLQRYIDKLKEQLAAREDQLRYHDELEEIVTSRVETSRRDEEEWTRLMKAGNKVHGDNWNAANGEATSLRELMEFHKEELLEYKRSLQNQPESSRRPSTSRERQPAQRSSKFNLPLLKLQPVAPLPGATLKPNEPKFVPPQWQSTRAKAGSQLSAAVPAQFEVLEDESDASPPQKTVVPPLNFSRLTGQPTIGVSPVDEPAQKHKRKSFEATFQRQTRLAAMLRKKK</sequence>
<dbReference type="Proteomes" id="UP000709295">
    <property type="component" value="Unassembled WGS sequence"/>
</dbReference>
<feature type="compositionally biased region" description="Basic residues" evidence="2">
    <location>
        <begin position="35"/>
        <end position="46"/>
    </location>
</feature>
<reference evidence="4" key="1">
    <citation type="submission" date="2021-01" db="EMBL/GenBank/DDBJ databases">
        <title>Phytophthora aleatoria, a newly-described species from Pinus radiata is distinct from Phytophthora cactorum isolates based on comparative genomics.</title>
        <authorList>
            <person name="Mcdougal R."/>
            <person name="Panda P."/>
            <person name="Williams N."/>
            <person name="Studholme D.J."/>
        </authorList>
    </citation>
    <scope>NUCLEOTIDE SEQUENCE</scope>
    <source>
        <strain evidence="4">NZFS 4037</strain>
    </source>
</reference>
<feature type="compositionally biased region" description="Basic residues" evidence="2">
    <location>
        <begin position="58"/>
        <end position="72"/>
    </location>
</feature>
<evidence type="ECO:0000256" key="1">
    <source>
        <dbReference type="SAM" id="Coils"/>
    </source>
</evidence>
<feature type="region of interest" description="Disordered" evidence="2">
    <location>
        <begin position="474"/>
        <end position="518"/>
    </location>
</feature>
<protein>
    <submittedName>
        <fullName evidence="4">Uncharacterized protein</fullName>
    </submittedName>
</protein>
<evidence type="ECO:0000256" key="3">
    <source>
        <dbReference type="SAM" id="Phobius"/>
    </source>
</evidence>
<accession>A0A8J5J578</accession>
<feature type="compositionally biased region" description="Basic and acidic residues" evidence="2">
    <location>
        <begin position="80"/>
        <end position="95"/>
    </location>
</feature>
<keyword evidence="3" id="KW-0472">Membrane</keyword>
<proteinExistence type="predicted"/>
<feature type="coiled-coil region" evidence="1">
    <location>
        <begin position="301"/>
        <end position="328"/>
    </location>
</feature>
<evidence type="ECO:0000256" key="2">
    <source>
        <dbReference type="SAM" id="MobiDB-lite"/>
    </source>
</evidence>
<keyword evidence="5" id="KW-1185">Reference proteome</keyword>
<name>A0A8J5J578_9STRA</name>
<dbReference type="AlphaFoldDB" id="A0A8J5J578"/>
<feature type="transmembrane region" description="Helical" evidence="3">
    <location>
        <begin position="254"/>
        <end position="274"/>
    </location>
</feature>
<comment type="caution">
    <text evidence="4">The sequence shown here is derived from an EMBL/GenBank/DDBJ whole genome shotgun (WGS) entry which is preliminary data.</text>
</comment>
<organism evidence="4 5">
    <name type="scientific">Phytophthora aleatoria</name>
    <dbReference type="NCBI Taxonomy" id="2496075"/>
    <lineage>
        <taxon>Eukaryota</taxon>
        <taxon>Sar</taxon>
        <taxon>Stramenopiles</taxon>
        <taxon>Oomycota</taxon>
        <taxon>Peronosporomycetes</taxon>
        <taxon>Peronosporales</taxon>
        <taxon>Peronosporaceae</taxon>
        <taxon>Phytophthora</taxon>
    </lineage>
</organism>
<dbReference type="EMBL" id="JAENGY010000053">
    <property type="protein sequence ID" value="KAG6975701.1"/>
    <property type="molecule type" value="Genomic_DNA"/>
</dbReference>
<evidence type="ECO:0000313" key="4">
    <source>
        <dbReference type="EMBL" id="KAG6975701.1"/>
    </source>
</evidence>
<keyword evidence="1" id="KW-0175">Coiled coil</keyword>
<gene>
    <name evidence="4" type="ORF">JG688_00002127</name>
</gene>
<evidence type="ECO:0000313" key="5">
    <source>
        <dbReference type="Proteomes" id="UP000709295"/>
    </source>
</evidence>
<feature type="compositionally biased region" description="Basic and acidic residues" evidence="2">
    <location>
        <begin position="402"/>
        <end position="414"/>
    </location>
</feature>
<feature type="region of interest" description="Disordered" evidence="2">
    <location>
        <begin position="35"/>
        <end position="101"/>
    </location>
</feature>
<feature type="region of interest" description="Disordered" evidence="2">
    <location>
        <begin position="394"/>
        <end position="424"/>
    </location>
</feature>